<dbReference type="Proteomes" id="UP000019148">
    <property type="component" value="Unassembled WGS sequence"/>
</dbReference>
<dbReference type="EMBL" id="AZIT01000002">
    <property type="protein sequence ID" value="ETZ17856.1"/>
    <property type="molecule type" value="Genomic_DNA"/>
</dbReference>
<keyword evidence="1" id="KW-0472">Membrane</keyword>
<feature type="transmembrane region" description="Helical" evidence="1">
    <location>
        <begin position="25"/>
        <end position="44"/>
    </location>
</feature>
<name>W6TXI3_9SPIR</name>
<dbReference type="AlphaFoldDB" id="W6TXI3"/>
<sequence>MMTGYFLCEYRILEGVKSVYDWKTILNFLNQYRLIVFIIVFYFYF</sequence>
<accession>W6TXI3</accession>
<keyword evidence="1" id="KW-0812">Transmembrane</keyword>
<keyword evidence="1" id="KW-1133">Transmembrane helix</keyword>
<gene>
    <name evidence="2" type="ORF">BDCR2A_01051</name>
</gene>
<organism evidence="2 3">
    <name type="scientific">Borrelia duttonii CR2A</name>
    <dbReference type="NCBI Taxonomy" id="1432657"/>
    <lineage>
        <taxon>Bacteria</taxon>
        <taxon>Pseudomonadati</taxon>
        <taxon>Spirochaetota</taxon>
        <taxon>Spirochaetia</taxon>
        <taxon>Spirochaetales</taxon>
        <taxon>Borreliaceae</taxon>
        <taxon>Borrelia</taxon>
    </lineage>
</organism>
<comment type="caution">
    <text evidence="2">The sequence shown here is derived from an EMBL/GenBank/DDBJ whole genome shotgun (WGS) entry which is preliminary data.</text>
</comment>
<protein>
    <submittedName>
        <fullName evidence="2">Uncharacterized protein</fullName>
    </submittedName>
</protein>
<reference evidence="2 3" key="1">
    <citation type="submission" date="2013-12" db="EMBL/GenBank/DDBJ databases">
        <title>Comparative genomics of relapsing fever spirochetes.</title>
        <authorList>
            <person name="Schwan T.G."/>
            <person name="Raffel S.J."/>
            <person name="Porcella S.F."/>
        </authorList>
    </citation>
    <scope>NUCLEOTIDE SEQUENCE [LARGE SCALE GENOMIC DNA]</scope>
    <source>
        <strain evidence="2 3">CR2A</strain>
    </source>
</reference>
<evidence type="ECO:0000313" key="2">
    <source>
        <dbReference type="EMBL" id="ETZ17856.1"/>
    </source>
</evidence>
<evidence type="ECO:0000313" key="3">
    <source>
        <dbReference type="Proteomes" id="UP000019148"/>
    </source>
</evidence>
<proteinExistence type="predicted"/>
<evidence type="ECO:0000256" key="1">
    <source>
        <dbReference type="SAM" id="Phobius"/>
    </source>
</evidence>